<comment type="caution">
    <text evidence="1">The sequence shown here is derived from an EMBL/GenBank/DDBJ whole genome shotgun (WGS) entry which is preliminary data.</text>
</comment>
<evidence type="ECO:0000313" key="2">
    <source>
        <dbReference type="Proteomes" id="UP000291101"/>
    </source>
</evidence>
<reference evidence="1 2" key="1">
    <citation type="submission" date="2019-01" db="EMBL/GenBank/DDBJ databases">
        <title>Novel species of Nocardioides.</title>
        <authorList>
            <person name="Liu Q."/>
            <person name="X Y.-H."/>
        </authorList>
    </citation>
    <scope>NUCLEOTIDE SEQUENCE [LARGE SCALE GENOMIC DNA]</scope>
    <source>
        <strain evidence="1 2">HLT2-9</strain>
    </source>
</reference>
<dbReference type="AlphaFoldDB" id="A0A4Q2SJ96"/>
<dbReference type="RefSeq" id="WP_129428271.1">
    <property type="nucleotide sequence ID" value="NZ_SDWV01000022.1"/>
</dbReference>
<sequence>MLIFYSEEYVDALHPPHVPHQQVLCAIADHLAPDLAARIPTKIVEDAIFLAALGDDVSTGIDVLQEHIAGQIADPEQ</sequence>
<organism evidence="1 2">
    <name type="scientific">Nocardioides zhouii</name>
    <dbReference type="NCBI Taxonomy" id="1168729"/>
    <lineage>
        <taxon>Bacteria</taxon>
        <taxon>Bacillati</taxon>
        <taxon>Actinomycetota</taxon>
        <taxon>Actinomycetes</taxon>
        <taxon>Propionibacteriales</taxon>
        <taxon>Nocardioidaceae</taxon>
        <taxon>Nocardioides</taxon>
    </lineage>
</organism>
<evidence type="ECO:0000313" key="1">
    <source>
        <dbReference type="EMBL" id="RYC05636.1"/>
    </source>
</evidence>
<keyword evidence="2" id="KW-1185">Reference proteome</keyword>
<name>A0A4Q2SJ96_9ACTN</name>
<dbReference type="OrthoDB" id="9768133at2"/>
<protein>
    <submittedName>
        <fullName evidence="1">Uncharacterized protein</fullName>
    </submittedName>
</protein>
<accession>A0A4Q2SJ96</accession>
<proteinExistence type="predicted"/>
<dbReference type="Proteomes" id="UP000291101">
    <property type="component" value="Unassembled WGS sequence"/>
</dbReference>
<dbReference type="EMBL" id="SDWV01000022">
    <property type="protein sequence ID" value="RYC05636.1"/>
    <property type="molecule type" value="Genomic_DNA"/>
</dbReference>
<gene>
    <name evidence="1" type="ORF">EUA94_17975</name>
</gene>